<keyword evidence="1" id="KW-0472">Membrane</keyword>
<sequence>MIFLTIRLNKVLSFFEKAIVKLESGNIYKLSLNEYVVIDMIIMNFSFVIYLLF</sequence>
<evidence type="ECO:0000313" key="2">
    <source>
        <dbReference type="EMBL" id="ORY78360.1"/>
    </source>
</evidence>
<reference evidence="2 3" key="1">
    <citation type="submission" date="2016-08" db="EMBL/GenBank/DDBJ databases">
        <title>A Parts List for Fungal Cellulosomes Revealed by Comparative Genomics.</title>
        <authorList>
            <consortium name="DOE Joint Genome Institute"/>
            <person name="Haitjema C.H."/>
            <person name="Gilmore S.P."/>
            <person name="Henske J.K."/>
            <person name="Solomon K.V."/>
            <person name="De Groot R."/>
            <person name="Kuo A."/>
            <person name="Mondo S.J."/>
            <person name="Salamov A.A."/>
            <person name="Labutti K."/>
            <person name="Zhao Z."/>
            <person name="Chiniquy J."/>
            <person name="Barry K."/>
            <person name="Brewer H.M."/>
            <person name="Purvine S.O."/>
            <person name="Wright A.T."/>
            <person name="Boxma B."/>
            <person name="Van Alen T."/>
            <person name="Hackstein J.H."/>
            <person name="Baker S.E."/>
            <person name="Grigoriev I.V."/>
            <person name="O'Malley M.A."/>
        </authorList>
    </citation>
    <scope>NUCLEOTIDE SEQUENCE [LARGE SCALE GENOMIC DNA]</scope>
    <source>
        <strain evidence="2 3">G1</strain>
    </source>
</reference>
<proteinExistence type="predicted"/>
<gene>
    <name evidence="2" type="ORF">LY90DRAFT_79140</name>
</gene>
<keyword evidence="1" id="KW-1133">Transmembrane helix</keyword>
<protein>
    <submittedName>
        <fullName evidence="2">Uncharacterized protein</fullName>
    </submittedName>
</protein>
<name>A0A1Y2F393_9FUNG</name>
<dbReference type="AlphaFoldDB" id="A0A1Y2F393"/>
<organism evidence="2 3">
    <name type="scientific">Neocallimastix californiae</name>
    <dbReference type="NCBI Taxonomy" id="1754190"/>
    <lineage>
        <taxon>Eukaryota</taxon>
        <taxon>Fungi</taxon>
        <taxon>Fungi incertae sedis</taxon>
        <taxon>Chytridiomycota</taxon>
        <taxon>Chytridiomycota incertae sedis</taxon>
        <taxon>Neocallimastigomycetes</taxon>
        <taxon>Neocallimastigales</taxon>
        <taxon>Neocallimastigaceae</taxon>
        <taxon>Neocallimastix</taxon>
    </lineage>
</organism>
<dbReference type="EMBL" id="MCOG01000017">
    <property type="protein sequence ID" value="ORY78360.1"/>
    <property type="molecule type" value="Genomic_DNA"/>
</dbReference>
<dbReference type="Proteomes" id="UP000193920">
    <property type="component" value="Unassembled WGS sequence"/>
</dbReference>
<evidence type="ECO:0000256" key="1">
    <source>
        <dbReference type="SAM" id="Phobius"/>
    </source>
</evidence>
<feature type="transmembrane region" description="Helical" evidence="1">
    <location>
        <begin position="35"/>
        <end position="52"/>
    </location>
</feature>
<comment type="caution">
    <text evidence="2">The sequence shown here is derived from an EMBL/GenBank/DDBJ whole genome shotgun (WGS) entry which is preliminary data.</text>
</comment>
<evidence type="ECO:0000313" key="3">
    <source>
        <dbReference type="Proteomes" id="UP000193920"/>
    </source>
</evidence>
<keyword evidence="3" id="KW-1185">Reference proteome</keyword>
<keyword evidence="1" id="KW-0812">Transmembrane</keyword>
<accession>A0A1Y2F393</accession>